<dbReference type="RefSeq" id="WP_139694673.1">
    <property type="nucleotide sequence ID" value="NZ_CP074074.1"/>
</dbReference>
<accession>A0A5C4SS43</accession>
<feature type="domain" description="Sulfatase N-terminal" evidence="3">
    <location>
        <begin position="38"/>
        <end position="407"/>
    </location>
</feature>
<dbReference type="InterPro" id="IPR024607">
    <property type="entry name" value="Sulfatase_CS"/>
</dbReference>
<evidence type="ECO:0000313" key="4">
    <source>
        <dbReference type="EMBL" id="TNJ47213.1"/>
    </source>
</evidence>
<dbReference type="SUPFAM" id="SSF53649">
    <property type="entry name" value="Alkaline phosphatase-like"/>
    <property type="match status" value="1"/>
</dbReference>
<keyword evidence="5" id="KW-1185">Reference proteome</keyword>
<dbReference type="Gene3D" id="3.30.1120.10">
    <property type="match status" value="1"/>
</dbReference>
<name>A0A5C4SS43_9FLAO</name>
<dbReference type="InterPro" id="IPR017850">
    <property type="entry name" value="Alkaline_phosphatase_core_sf"/>
</dbReference>
<evidence type="ECO:0000256" key="1">
    <source>
        <dbReference type="ARBA" id="ARBA00008779"/>
    </source>
</evidence>
<evidence type="ECO:0000259" key="3">
    <source>
        <dbReference type="Pfam" id="PF00884"/>
    </source>
</evidence>
<reference evidence="4 5" key="1">
    <citation type="submission" date="2019-05" db="EMBL/GenBank/DDBJ databases">
        <title>Tamlana fucoidanivorans sp. nov., isolated from the surface of algae collected from Fujian province in China.</title>
        <authorList>
            <person name="Li J."/>
        </authorList>
    </citation>
    <scope>NUCLEOTIDE SEQUENCE [LARGE SCALE GENOMIC DNA]</scope>
    <source>
        <strain evidence="4 5">CW2-9</strain>
    </source>
</reference>
<organism evidence="4 5">
    <name type="scientific">Allotamlana fucoidanivorans</name>
    <dbReference type="NCBI Taxonomy" id="2583814"/>
    <lineage>
        <taxon>Bacteria</taxon>
        <taxon>Pseudomonadati</taxon>
        <taxon>Bacteroidota</taxon>
        <taxon>Flavobacteriia</taxon>
        <taxon>Flavobacteriales</taxon>
        <taxon>Flavobacteriaceae</taxon>
        <taxon>Allotamlana</taxon>
    </lineage>
</organism>
<protein>
    <submittedName>
        <fullName evidence="4">Arylsulfatase</fullName>
    </submittedName>
</protein>
<dbReference type="PROSITE" id="PS51257">
    <property type="entry name" value="PROKAR_LIPOPROTEIN"/>
    <property type="match status" value="1"/>
</dbReference>
<comment type="similarity">
    <text evidence="1">Belongs to the sulfatase family.</text>
</comment>
<comment type="caution">
    <text evidence="4">The sequence shown here is derived from an EMBL/GenBank/DDBJ whole genome shotgun (WGS) entry which is preliminary data.</text>
</comment>
<gene>
    <name evidence="4" type="ORF">FGF67_01455</name>
</gene>
<dbReference type="GO" id="GO:0016787">
    <property type="term" value="F:hydrolase activity"/>
    <property type="evidence" value="ECO:0007669"/>
    <property type="project" value="UniProtKB-KW"/>
</dbReference>
<proteinExistence type="inferred from homology"/>
<dbReference type="PANTHER" id="PTHR43751">
    <property type="entry name" value="SULFATASE"/>
    <property type="match status" value="1"/>
</dbReference>
<evidence type="ECO:0000256" key="2">
    <source>
        <dbReference type="ARBA" id="ARBA00022801"/>
    </source>
</evidence>
<dbReference type="CDD" id="cd16143">
    <property type="entry name" value="ARS_like"/>
    <property type="match status" value="1"/>
</dbReference>
<dbReference type="PANTHER" id="PTHR43751:SF7">
    <property type="entry name" value="ARYLSULPHATASE A"/>
    <property type="match status" value="1"/>
</dbReference>
<evidence type="ECO:0000313" key="5">
    <source>
        <dbReference type="Proteomes" id="UP000308713"/>
    </source>
</evidence>
<dbReference type="EMBL" id="VDCS01000001">
    <property type="protein sequence ID" value="TNJ47213.1"/>
    <property type="molecule type" value="Genomic_DNA"/>
</dbReference>
<dbReference type="Pfam" id="PF00884">
    <property type="entry name" value="Sulfatase"/>
    <property type="match status" value="1"/>
</dbReference>
<dbReference type="AlphaFoldDB" id="A0A5C4SS43"/>
<dbReference type="Gene3D" id="3.40.720.10">
    <property type="entry name" value="Alkaline Phosphatase, subunit A"/>
    <property type="match status" value="1"/>
</dbReference>
<dbReference type="OrthoDB" id="9765065at2"/>
<dbReference type="PROSITE" id="PS00523">
    <property type="entry name" value="SULFATASE_1"/>
    <property type="match status" value="1"/>
</dbReference>
<dbReference type="PROSITE" id="PS00149">
    <property type="entry name" value="SULFATASE_2"/>
    <property type="match status" value="1"/>
</dbReference>
<keyword evidence="2" id="KW-0378">Hydrolase</keyword>
<dbReference type="InterPro" id="IPR052701">
    <property type="entry name" value="GAG_Ulvan_Degrading_Sulfatases"/>
</dbReference>
<sequence>MIRLNQTFLFVLFVFASFSCKEKAKEDQVTAVEETKQPNIVIIYTDDLGYGDVGFNGATEIKTPNLDKLANGGVRFTNGYASSATCTPSRYALLTGIYPWREKDAKILPGTAPLIIGTEQITIPKMLKEKGYYTGIVGKWHLGLGSGHVDWNKHVSPGPNEVGFDYSYIMAATQDRVPTVYIENGDVVGLDPNDPIEVDYKNNFEGQPTGKDNPELLKMKWHHGHNNTIVNGIPRIGYMKGGEAAKWKDEDMADHFLKGAQDYVKKHKNEPFFLYYAMQQPHVPRTPHPRFVGASGMGPRGDAVVEADWCIGEFIKTLEVEGVLDNTLIIFSSDNGPVLNDGYYDDAVEKLGNHTPAGAFRGGKYSLFEAGTRVPFFTYWKGKIQPKVSNELVCQMDLLSSLAQLVGSDASTKDSEALLDVFLGNEGHGRDNLVVEAGSRTAYKEGDWVMIPPYDGNPILKQVNIEVGNSKEYQLYNLKEDIGQQNNLAETNKDKLQAMITNFEAIRGKDYNKKTQKIELK</sequence>
<dbReference type="InterPro" id="IPR000917">
    <property type="entry name" value="Sulfatase_N"/>
</dbReference>
<dbReference type="Proteomes" id="UP000308713">
    <property type="component" value="Unassembled WGS sequence"/>
</dbReference>